<keyword evidence="3" id="KW-1185">Reference proteome</keyword>
<dbReference type="KEGG" id="sera:Ser39006_011065"/>
<reference evidence="2" key="2">
    <citation type="submission" date="2013-09" db="EMBL/GenBank/DDBJ databases">
        <authorList>
            <person name="Wang G."/>
            <person name="Yang Y."/>
            <person name="Su Y."/>
        </authorList>
    </citation>
    <scope>NUCLEOTIDE SEQUENCE</scope>
    <source>
        <strain evidence="2">ATCC 39006</strain>
    </source>
</reference>
<evidence type="ECO:0000313" key="3">
    <source>
        <dbReference type="Proteomes" id="UP000017700"/>
    </source>
</evidence>
<reference evidence="2 3" key="1">
    <citation type="journal article" date="2013" name="Genome Announc.">
        <title>Draft genome sequence of Serratia sp. strain ATCC 39006, a model bacterium for analysis of the biosynthesis and regulation of prodigiosin, a carbapenem, and gas vesicles.</title>
        <authorList>
            <person name="Fineran P.C."/>
            <person name="Iglesias Cans M.C."/>
            <person name="Ramsay J.P."/>
            <person name="Wilf N.M."/>
            <person name="Cossyleon D."/>
            <person name="McNeil M.B."/>
            <person name="Williamson N.R."/>
            <person name="Monson R.E."/>
            <person name="Becher S.A."/>
            <person name="Stanton J.A."/>
            <person name="Brugger K."/>
            <person name="Brown S.D."/>
            <person name="Salmond G.P."/>
        </authorList>
    </citation>
    <scope>NUCLEOTIDE SEQUENCE [LARGE SCALE GENOMIC DNA]</scope>
    <source>
        <strain evidence="2">ATCC 39006</strain>
        <strain evidence="3">ATCC 39006 / SC 11482</strain>
    </source>
</reference>
<sequence>MLVCWLRSFTRITYLNKLIRIHSLAAFLQLELFWVYIATKNAIKVSITYLNDYFIRPINHLLQDINTPTA</sequence>
<dbReference type="EMBL" id="CP025084">
    <property type="protein sequence ID" value="AUH04618.1"/>
    <property type="molecule type" value="Genomic_DNA"/>
</dbReference>
<evidence type="ECO:0000313" key="1">
    <source>
        <dbReference type="EMBL" id="AUH00298.1"/>
    </source>
</evidence>
<dbReference type="Proteomes" id="UP000233778">
    <property type="component" value="Chromosome"/>
</dbReference>
<dbReference type="AlphaFoldDB" id="A0A2I5T6V6"/>
<protein>
    <submittedName>
        <fullName evidence="2">Uncharacterized protein</fullName>
    </submittedName>
</protein>
<reference evidence="1 4" key="3">
    <citation type="submission" date="2017-11" db="EMBL/GenBank/DDBJ databases">
        <title>Complete genome sequence of Serratia sp. ATCC 39006 LacA.</title>
        <authorList>
            <person name="Hampton H.G."/>
            <person name="Jackson S.A."/>
            <person name="Jauregui R."/>
            <person name="Poulter G.T.M."/>
            <person name="Salmond G.P.C."/>
            <person name="Fineran P.C."/>
        </authorList>
    </citation>
    <scope>NUCLEOTIDE SEQUENCE [LARGE SCALE GENOMIC DNA]</scope>
    <source>
        <strain evidence="1 4">ATCC 39006</strain>
    </source>
</reference>
<name>A0A2I5T6V6_SERS3</name>
<accession>A0A2I5T6V6</accession>
<gene>
    <name evidence="1" type="ORF">CWC46_11060</name>
    <name evidence="2" type="ORF">Ser39006_011065</name>
</gene>
<evidence type="ECO:0000313" key="4">
    <source>
        <dbReference type="Proteomes" id="UP000233778"/>
    </source>
</evidence>
<dbReference type="Proteomes" id="UP000017700">
    <property type="component" value="Chromosome"/>
</dbReference>
<dbReference type="KEGG" id="serq:CWC46_11060"/>
<dbReference type="EMBL" id="CP025085">
    <property type="protein sequence ID" value="AUH00298.1"/>
    <property type="molecule type" value="Genomic_DNA"/>
</dbReference>
<proteinExistence type="predicted"/>
<organism evidence="2 3">
    <name type="scientific">Serratia sp. (strain ATCC 39006)</name>
    <name type="common">Prodigiosinella confusarubida</name>
    <dbReference type="NCBI Taxonomy" id="104623"/>
    <lineage>
        <taxon>Bacteria</taxon>
        <taxon>Pseudomonadati</taxon>
        <taxon>Pseudomonadota</taxon>
        <taxon>Gammaproteobacteria</taxon>
        <taxon>Enterobacterales</taxon>
        <taxon>Pectobacteriaceae</taxon>
        <taxon>Prodigiosinella</taxon>
    </lineage>
</organism>
<evidence type="ECO:0000313" key="2">
    <source>
        <dbReference type="EMBL" id="AUH04618.1"/>
    </source>
</evidence>
<reference evidence="2" key="4">
    <citation type="submission" date="2017-11" db="EMBL/GenBank/DDBJ databases">
        <title>Complete genome sequence of Serratia sp. ATCC 39006.</title>
        <authorList>
            <person name="Hampton H.G."/>
            <person name="Jackson S.A."/>
            <person name="Jauregui R."/>
            <person name="Poulter G.T.M."/>
            <person name="Salmond G.P.C."/>
            <person name="Fineran P.C."/>
        </authorList>
    </citation>
    <scope>NUCLEOTIDE SEQUENCE</scope>
    <source>
        <strain evidence="2">ATCC 39006</strain>
    </source>
</reference>